<comment type="caution">
    <text evidence="5">The sequence shown here is derived from an EMBL/GenBank/DDBJ whole genome shotgun (WGS) entry which is preliminary data.</text>
</comment>
<reference evidence="6" key="1">
    <citation type="submission" date="2019-08" db="EMBL/GenBank/DDBJ databases">
        <title>Seonamhaeicola sediminis sp. nov., isolated from marine sediment.</title>
        <authorList>
            <person name="Cao W.R."/>
        </authorList>
    </citation>
    <scope>NUCLEOTIDE SEQUENCE [LARGE SCALE GENOMIC DNA]</scope>
    <source>
        <strain evidence="6">Gy8</strain>
    </source>
</reference>
<keyword evidence="2" id="KW-0238">DNA-binding</keyword>
<dbReference type="InterPro" id="IPR009057">
    <property type="entry name" value="Homeodomain-like_sf"/>
</dbReference>
<dbReference type="InterPro" id="IPR018060">
    <property type="entry name" value="HTH_AraC"/>
</dbReference>
<evidence type="ECO:0000313" key="5">
    <source>
        <dbReference type="EMBL" id="TXE09683.1"/>
    </source>
</evidence>
<proteinExistence type="predicted"/>
<dbReference type="GO" id="GO:0003700">
    <property type="term" value="F:DNA-binding transcription factor activity"/>
    <property type="evidence" value="ECO:0007669"/>
    <property type="project" value="InterPro"/>
</dbReference>
<accession>A0A5C7AQ08</accession>
<dbReference type="AlphaFoldDB" id="A0A5C7AQ08"/>
<evidence type="ECO:0000256" key="3">
    <source>
        <dbReference type="ARBA" id="ARBA00023163"/>
    </source>
</evidence>
<dbReference type="PANTHER" id="PTHR43280:SF32">
    <property type="entry name" value="TRANSCRIPTIONAL REGULATORY PROTEIN"/>
    <property type="match status" value="1"/>
</dbReference>
<dbReference type="PRINTS" id="PR00032">
    <property type="entry name" value="HTHARAC"/>
</dbReference>
<evidence type="ECO:0000313" key="6">
    <source>
        <dbReference type="Proteomes" id="UP000321790"/>
    </source>
</evidence>
<dbReference type="SUPFAM" id="SSF46689">
    <property type="entry name" value="Homeodomain-like"/>
    <property type="match status" value="1"/>
</dbReference>
<sequence>MKDAAVLKIKDKTQSIDTIKIEPFKKSVRKTAPHKHNKYLEFVYFTNATGYHAIDNLKITIKPPIFFVVRKEQVHFWDITTEPEGFVIIIKKEFIDDCADFELHQLLLKISAFTHFTPKDNTSIITIFELLSTEYKSKTKSRSIIEGLLKALLGKLLQFNTNDQQLNNSVYHKFTDLLANENKLSNSVEYYAELLNTSPQNLNTSCRNECGKSASEVISDYILSEAKRLLLYTDKTITEIAYTLSFKDNSHFTKYFKRHIGFTPSAYKLQH</sequence>
<dbReference type="RefSeq" id="WP_147134899.1">
    <property type="nucleotide sequence ID" value="NZ_VOSC01000025.1"/>
</dbReference>
<keyword evidence="1" id="KW-0805">Transcription regulation</keyword>
<dbReference type="SMART" id="SM00342">
    <property type="entry name" value="HTH_ARAC"/>
    <property type="match status" value="1"/>
</dbReference>
<dbReference type="Gene3D" id="1.10.10.60">
    <property type="entry name" value="Homeodomain-like"/>
    <property type="match status" value="1"/>
</dbReference>
<evidence type="ECO:0000256" key="1">
    <source>
        <dbReference type="ARBA" id="ARBA00023015"/>
    </source>
</evidence>
<name>A0A5C7AQ08_9FLAO</name>
<gene>
    <name evidence="5" type="ORF">FUA26_09345</name>
</gene>
<dbReference type="Pfam" id="PF12833">
    <property type="entry name" value="HTH_18"/>
    <property type="match status" value="1"/>
</dbReference>
<dbReference type="PANTHER" id="PTHR43280">
    <property type="entry name" value="ARAC-FAMILY TRANSCRIPTIONAL REGULATOR"/>
    <property type="match status" value="1"/>
</dbReference>
<keyword evidence="6" id="KW-1185">Reference proteome</keyword>
<protein>
    <submittedName>
        <fullName evidence="5">Helix-turn-helix domain-containing protein</fullName>
    </submittedName>
</protein>
<evidence type="ECO:0000259" key="4">
    <source>
        <dbReference type="PROSITE" id="PS01124"/>
    </source>
</evidence>
<dbReference type="EMBL" id="VOSC01000025">
    <property type="protein sequence ID" value="TXE09683.1"/>
    <property type="molecule type" value="Genomic_DNA"/>
</dbReference>
<organism evidence="5 6">
    <name type="scientific">Seonamhaeicola algicola</name>
    <dbReference type="NCBI Taxonomy" id="1719036"/>
    <lineage>
        <taxon>Bacteria</taxon>
        <taxon>Pseudomonadati</taxon>
        <taxon>Bacteroidota</taxon>
        <taxon>Flavobacteriia</taxon>
        <taxon>Flavobacteriales</taxon>
        <taxon>Flavobacteriaceae</taxon>
    </lineage>
</organism>
<dbReference type="Proteomes" id="UP000321790">
    <property type="component" value="Unassembled WGS sequence"/>
</dbReference>
<dbReference type="InterPro" id="IPR037923">
    <property type="entry name" value="HTH-like"/>
</dbReference>
<dbReference type="InterPro" id="IPR020449">
    <property type="entry name" value="Tscrpt_reg_AraC-type_HTH"/>
</dbReference>
<dbReference type="PROSITE" id="PS01124">
    <property type="entry name" value="HTH_ARAC_FAMILY_2"/>
    <property type="match status" value="1"/>
</dbReference>
<dbReference type="SUPFAM" id="SSF51215">
    <property type="entry name" value="Regulatory protein AraC"/>
    <property type="match status" value="1"/>
</dbReference>
<dbReference type="GO" id="GO:0043565">
    <property type="term" value="F:sequence-specific DNA binding"/>
    <property type="evidence" value="ECO:0007669"/>
    <property type="project" value="InterPro"/>
</dbReference>
<dbReference type="OrthoDB" id="1096411at2"/>
<evidence type="ECO:0000256" key="2">
    <source>
        <dbReference type="ARBA" id="ARBA00023125"/>
    </source>
</evidence>
<feature type="domain" description="HTH araC/xylS-type" evidence="4">
    <location>
        <begin position="172"/>
        <end position="270"/>
    </location>
</feature>
<keyword evidence="3" id="KW-0804">Transcription</keyword>